<dbReference type="InterPro" id="IPR036388">
    <property type="entry name" value="WH-like_DNA-bd_sf"/>
</dbReference>
<dbReference type="Pfam" id="PF12802">
    <property type="entry name" value="MarR_2"/>
    <property type="match status" value="1"/>
</dbReference>
<comment type="caution">
    <text evidence="6">The sequence shown here is derived from an EMBL/GenBank/DDBJ whole genome shotgun (WGS) entry which is preliminary data.</text>
</comment>
<evidence type="ECO:0000313" key="6">
    <source>
        <dbReference type="EMBL" id="GAA3135144.1"/>
    </source>
</evidence>
<evidence type="ECO:0000313" key="7">
    <source>
        <dbReference type="Proteomes" id="UP001500320"/>
    </source>
</evidence>
<dbReference type="InterPro" id="IPR036390">
    <property type="entry name" value="WH_DNA-bd_sf"/>
</dbReference>
<dbReference type="CDD" id="cd00090">
    <property type="entry name" value="HTH_ARSR"/>
    <property type="match status" value="1"/>
</dbReference>
<dbReference type="InterPro" id="IPR000835">
    <property type="entry name" value="HTH_MarR-typ"/>
</dbReference>
<dbReference type="EMBL" id="BAAAUT010000019">
    <property type="protein sequence ID" value="GAA3135144.1"/>
    <property type="molecule type" value="Genomic_DNA"/>
</dbReference>
<feature type="region of interest" description="Disordered" evidence="4">
    <location>
        <begin position="1"/>
        <end position="22"/>
    </location>
</feature>
<evidence type="ECO:0000259" key="5">
    <source>
        <dbReference type="SMART" id="SM00347"/>
    </source>
</evidence>
<dbReference type="Proteomes" id="UP001500320">
    <property type="component" value="Unassembled WGS sequence"/>
</dbReference>
<keyword evidence="1" id="KW-0805">Transcription regulation</keyword>
<sequence>MTSPAPTPPAAPRPGSVPPSGPSVLGTRLRHLLESLDADISALYADLGLAGFRPRYTLAVRTLAASGPLSIRDLARATGVTHSAASQTVAQLAKEGLVAVVPGRDARHRIVHLTPEAEALLPVLEAEWAATAAAAAEFEAELSFPLSRLLEEAIEALDRRPMRRRIADAAPDLLARARARGAAGSPHAERTRGAAGPCGLCAGPAAPDGPGPSGAPEGEGGARSG</sequence>
<feature type="compositionally biased region" description="Low complexity" evidence="4">
    <location>
        <begin position="193"/>
        <end position="208"/>
    </location>
</feature>
<gene>
    <name evidence="6" type="ORF">GCM10010466_27470</name>
</gene>
<evidence type="ECO:0000256" key="4">
    <source>
        <dbReference type="SAM" id="MobiDB-lite"/>
    </source>
</evidence>
<protein>
    <recommendedName>
        <fullName evidence="5">HTH marR-type domain-containing protein</fullName>
    </recommendedName>
</protein>
<dbReference type="PANTHER" id="PTHR33164:SF64">
    <property type="entry name" value="TRANSCRIPTIONAL REGULATOR SLYA"/>
    <property type="match status" value="1"/>
</dbReference>
<feature type="domain" description="HTH marR-type" evidence="5">
    <location>
        <begin position="45"/>
        <end position="143"/>
    </location>
</feature>
<evidence type="ECO:0000256" key="3">
    <source>
        <dbReference type="ARBA" id="ARBA00023163"/>
    </source>
</evidence>
<organism evidence="6 7">
    <name type="scientific">Planomonospora alba</name>
    <dbReference type="NCBI Taxonomy" id="161354"/>
    <lineage>
        <taxon>Bacteria</taxon>
        <taxon>Bacillati</taxon>
        <taxon>Actinomycetota</taxon>
        <taxon>Actinomycetes</taxon>
        <taxon>Streptosporangiales</taxon>
        <taxon>Streptosporangiaceae</taxon>
        <taxon>Planomonospora</taxon>
    </lineage>
</organism>
<keyword evidence="2" id="KW-0238">DNA-binding</keyword>
<proteinExistence type="predicted"/>
<dbReference type="SMART" id="SM00347">
    <property type="entry name" value="HTH_MARR"/>
    <property type="match status" value="1"/>
</dbReference>
<feature type="region of interest" description="Disordered" evidence="4">
    <location>
        <begin position="180"/>
        <end position="225"/>
    </location>
</feature>
<dbReference type="Gene3D" id="1.10.10.10">
    <property type="entry name" value="Winged helix-like DNA-binding domain superfamily/Winged helix DNA-binding domain"/>
    <property type="match status" value="1"/>
</dbReference>
<name>A0ABP6N3B9_9ACTN</name>
<reference evidence="7" key="1">
    <citation type="journal article" date="2019" name="Int. J. Syst. Evol. Microbiol.">
        <title>The Global Catalogue of Microorganisms (GCM) 10K type strain sequencing project: providing services to taxonomists for standard genome sequencing and annotation.</title>
        <authorList>
            <consortium name="The Broad Institute Genomics Platform"/>
            <consortium name="The Broad Institute Genome Sequencing Center for Infectious Disease"/>
            <person name="Wu L."/>
            <person name="Ma J."/>
        </authorList>
    </citation>
    <scope>NUCLEOTIDE SEQUENCE [LARGE SCALE GENOMIC DNA]</scope>
    <source>
        <strain evidence="7">JCM 9373</strain>
    </source>
</reference>
<dbReference type="PANTHER" id="PTHR33164">
    <property type="entry name" value="TRANSCRIPTIONAL REGULATOR, MARR FAMILY"/>
    <property type="match status" value="1"/>
</dbReference>
<keyword evidence="3" id="KW-0804">Transcription</keyword>
<dbReference type="InterPro" id="IPR011991">
    <property type="entry name" value="ArsR-like_HTH"/>
</dbReference>
<evidence type="ECO:0000256" key="2">
    <source>
        <dbReference type="ARBA" id="ARBA00023125"/>
    </source>
</evidence>
<dbReference type="InterPro" id="IPR039422">
    <property type="entry name" value="MarR/SlyA-like"/>
</dbReference>
<feature type="compositionally biased region" description="Pro residues" evidence="4">
    <location>
        <begin position="1"/>
        <end position="21"/>
    </location>
</feature>
<accession>A0ABP6N3B9</accession>
<evidence type="ECO:0000256" key="1">
    <source>
        <dbReference type="ARBA" id="ARBA00023015"/>
    </source>
</evidence>
<dbReference type="RefSeq" id="WP_344859403.1">
    <property type="nucleotide sequence ID" value="NZ_BAAAUT010000019.1"/>
</dbReference>
<keyword evidence="7" id="KW-1185">Reference proteome</keyword>
<dbReference type="SUPFAM" id="SSF46785">
    <property type="entry name" value="Winged helix' DNA-binding domain"/>
    <property type="match status" value="1"/>
</dbReference>